<accession>A0ABW5UII0</accession>
<name>A0ABW5UII0_9SPHI</name>
<comment type="caution">
    <text evidence="1">The sequence shown here is derived from an EMBL/GenBank/DDBJ whole genome shotgun (WGS) entry which is preliminary data.</text>
</comment>
<proteinExistence type="predicted"/>
<reference evidence="2" key="1">
    <citation type="journal article" date="2019" name="Int. J. Syst. Evol. Microbiol.">
        <title>The Global Catalogue of Microorganisms (GCM) 10K type strain sequencing project: providing services to taxonomists for standard genome sequencing and annotation.</title>
        <authorList>
            <consortium name="The Broad Institute Genomics Platform"/>
            <consortium name="The Broad Institute Genome Sequencing Center for Infectious Disease"/>
            <person name="Wu L."/>
            <person name="Ma J."/>
        </authorList>
    </citation>
    <scope>NUCLEOTIDE SEQUENCE [LARGE SCALE GENOMIC DNA]</scope>
    <source>
        <strain evidence="2">KCTC 42247</strain>
    </source>
</reference>
<dbReference type="RefSeq" id="WP_066752503.1">
    <property type="nucleotide sequence ID" value="NZ_JBHUMB010000014.1"/>
</dbReference>
<evidence type="ECO:0000313" key="2">
    <source>
        <dbReference type="Proteomes" id="UP001597418"/>
    </source>
</evidence>
<gene>
    <name evidence="1" type="ORF">ACFSQ6_15110</name>
</gene>
<sequence length="179" mass="20921">MKLFVLILSIALIGCLNENRDSKVESPNQPVIKELPELEYLCDTSYIGKVVSELKEEYGFGDLGFEDISILKIQNRNDSIFFDFSIIDPKFFELHSKEFSPIKSCGFLKIEHIDIIVFDQMGVFKETSRYKKIDFGVQEIDYSVPYEPLLLRFCLENDGQLNFLEEQWLDYGKYLNKPF</sequence>
<organism evidence="1 2">
    <name type="scientific">Sphingobacterium populi</name>
    <dbReference type="NCBI Taxonomy" id="1812824"/>
    <lineage>
        <taxon>Bacteria</taxon>
        <taxon>Pseudomonadati</taxon>
        <taxon>Bacteroidota</taxon>
        <taxon>Sphingobacteriia</taxon>
        <taxon>Sphingobacteriales</taxon>
        <taxon>Sphingobacteriaceae</taxon>
        <taxon>Sphingobacterium</taxon>
    </lineage>
</organism>
<dbReference type="EMBL" id="JBHUMB010000014">
    <property type="protein sequence ID" value="MFD2744726.1"/>
    <property type="molecule type" value="Genomic_DNA"/>
</dbReference>
<dbReference type="PROSITE" id="PS51257">
    <property type="entry name" value="PROKAR_LIPOPROTEIN"/>
    <property type="match status" value="1"/>
</dbReference>
<evidence type="ECO:0000313" key="1">
    <source>
        <dbReference type="EMBL" id="MFD2744726.1"/>
    </source>
</evidence>
<keyword evidence="2" id="KW-1185">Reference proteome</keyword>
<protein>
    <submittedName>
        <fullName evidence="1">Uncharacterized protein</fullName>
    </submittedName>
</protein>
<dbReference type="Proteomes" id="UP001597418">
    <property type="component" value="Unassembled WGS sequence"/>
</dbReference>